<feature type="compositionally biased region" description="Polar residues" evidence="1">
    <location>
        <begin position="530"/>
        <end position="539"/>
    </location>
</feature>
<feature type="compositionally biased region" description="Basic and acidic residues" evidence="1">
    <location>
        <begin position="1001"/>
        <end position="1010"/>
    </location>
</feature>
<organism evidence="2 3">
    <name type="scientific">Phoxinus phoxinus</name>
    <name type="common">Eurasian minnow</name>
    <dbReference type="NCBI Taxonomy" id="58324"/>
    <lineage>
        <taxon>Eukaryota</taxon>
        <taxon>Metazoa</taxon>
        <taxon>Chordata</taxon>
        <taxon>Craniata</taxon>
        <taxon>Vertebrata</taxon>
        <taxon>Euteleostomi</taxon>
        <taxon>Actinopterygii</taxon>
        <taxon>Neopterygii</taxon>
        <taxon>Teleostei</taxon>
        <taxon>Ostariophysi</taxon>
        <taxon>Cypriniformes</taxon>
        <taxon>Leuciscidae</taxon>
        <taxon>Phoxininae</taxon>
        <taxon>Phoxinus</taxon>
    </lineage>
</organism>
<comment type="caution">
    <text evidence="2">The sequence shown here is derived from an EMBL/GenBank/DDBJ whole genome shotgun (WGS) entry which is preliminary data.</text>
</comment>
<feature type="region of interest" description="Disordered" evidence="1">
    <location>
        <begin position="393"/>
        <end position="413"/>
    </location>
</feature>
<feature type="compositionally biased region" description="Polar residues" evidence="1">
    <location>
        <begin position="147"/>
        <end position="203"/>
    </location>
</feature>
<feature type="region of interest" description="Disordered" evidence="1">
    <location>
        <begin position="860"/>
        <end position="884"/>
    </location>
</feature>
<feature type="compositionally biased region" description="Basic and acidic residues" evidence="1">
    <location>
        <begin position="1522"/>
        <end position="1537"/>
    </location>
</feature>
<dbReference type="Proteomes" id="UP001364617">
    <property type="component" value="Unassembled WGS sequence"/>
</dbReference>
<feature type="compositionally biased region" description="Pro residues" evidence="1">
    <location>
        <begin position="11"/>
        <end position="47"/>
    </location>
</feature>
<feature type="region of interest" description="Disordered" evidence="1">
    <location>
        <begin position="1"/>
        <end position="61"/>
    </location>
</feature>
<feature type="region of interest" description="Disordered" evidence="1">
    <location>
        <begin position="465"/>
        <end position="488"/>
    </location>
</feature>
<feature type="compositionally biased region" description="Basic and acidic residues" evidence="1">
    <location>
        <begin position="48"/>
        <end position="61"/>
    </location>
</feature>
<feature type="compositionally biased region" description="Basic and acidic residues" evidence="1">
    <location>
        <begin position="1371"/>
        <end position="1381"/>
    </location>
</feature>
<feature type="compositionally biased region" description="Basic residues" evidence="1">
    <location>
        <begin position="230"/>
        <end position="255"/>
    </location>
</feature>
<feature type="compositionally biased region" description="Polar residues" evidence="1">
    <location>
        <begin position="338"/>
        <end position="374"/>
    </location>
</feature>
<name>A0AAN9CCR8_9TELE</name>
<evidence type="ECO:0000313" key="3">
    <source>
        <dbReference type="Proteomes" id="UP001364617"/>
    </source>
</evidence>
<protein>
    <submittedName>
        <fullName evidence="2">Uncharacterized protein</fullName>
    </submittedName>
</protein>
<feature type="region of interest" description="Disordered" evidence="1">
    <location>
        <begin position="147"/>
        <end position="374"/>
    </location>
</feature>
<feature type="compositionally biased region" description="Basic and acidic residues" evidence="1">
    <location>
        <begin position="1439"/>
        <end position="1453"/>
    </location>
</feature>
<feature type="compositionally biased region" description="Basic and acidic residues" evidence="1">
    <location>
        <begin position="563"/>
        <end position="573"/>
    </location>
</feature>
<feature type="compositionally biased region" description="Polar residues" evidence="1">
    <location>
        <begin position="210"/>
        <end position="225"/>
    </location>
</feature>
<feature type="region of interest" description="Disordered" evidence="1">
    <location>
        <begin position="1369"/>
        <end position="1471"/>
    </location>
</feature>
<feature type="compositionally biased region" description="Polar residues" evidence="1">
    <location>
        <begin position="263"/>
        <end position="325"/>
    </location>
</feature>
<reference evidence="2 3" key="1">
    <citation type="submission" date="2024-02" db="EMBL/GenBank/DDBJ databases">
        <title>Chromosome-level genome assembly of the Eurasian Minnow (Phoxinus phoxinus).</title>
        <authorList>
            <person name="Oriowo T.O."/>
            <person name="Martin S."/>
            <person name="Stange M."/>
            <person name="Chrysostomakis Y."/>
            <person name="Brown T."/>
            <person name="Winkler S."/>
            <person name="Kukowka S."/>
            <person name="Myers E.W."/>
            <person name="Bohne A."/>
        </authorList>
    </citation>
    <scope>NUCLEOTIDE SEQUENCE [LARGE SCALE GENOMIC DNA]</scope>
    <source>
        <strain evidence="2">ZFMK-TIS-60720</strain>
        <tissue evidence="2">Whole Organism</tissue>
    </source>
</reference>
<dbReference type="EMBL" id="JAYKXH010000021">
    <property type="protein sequence ID" value="KAK7129722.1"/>
    <property type="molecule type" value="Genomic_DNA"/>
</dbReference>
<feature type="compositionally biased region" description="Basic residues" evidence="1">
    <location>
        <begin position="1382"/>
        <end position="1393"/>
    </location>
</feature>
<evidence type="ECO:0000256" key="1">
    <source>
        <dbReference type="SAM" id="MobiDB-lite"/>
    </source>
</evidence>
<accession>A0AAN9CCR8</accession>
<feature type="region of interest" description="Disordered" evidence="1">
    <location>
        <begin position="530"/>
        <end position="589"/>
    </location>
</feature>
<proteinExistence type="predicted"/>
<feature type="region of interest" description="Disordered" evidence="1">
    <location>
        <begin position="1505"/>
        <end position="1537"/>
    </location>
</feature>
<feature type="region of interest" description="Disordered" evidence="1">
    <location>
        <begin position="999"/>
        <end position="1028"/>
    </location>
</feature>
<sequence>MQGYTWNSNQRPPPQSHERPPPQYQERPPPQYQERPPPQYQEQPPPQSHERPTPQHQDRTQLHYQERPPHHYQEQFPPKYQDVRNEQPNMCQAQFNTQHYTTSQTRYSNGQQEASNHCQSFRSNLHGYNTQTNQGHPQYMRVASNTQQQYPSENPNTNGYHAQFDTRSNVSSPQNYGNTGRNQAHMYQSQQSDHGSSVGNNKSWRFHMYNNGSTCSMNNQQQLQPPITAPHHHHHQHQQQQFSRHHSGKKHKMHHQTQEHHPQSSSWAHNNGVSQIISNNRAQSQQVASYTSCNSTTPPSGAQSKISLPSNNLNQSPVSYNQPELRSNAGPDVPATHLKNNQSTEQQSQGPNHGTYNVNETSQMTSTNKVQPENQSRFGNSLIYNLLISNDNKQAGKQQSDERNAHHNTYSEQSEVCATKEADRHSHFSEPSVQCTVEPPSKRMNYGLVQRDYWNKETSVSKDRSDFGVQSVRPGIHQTGSNKDIPKGMSQHNIQYSSDPADCLEAVFALKKVSQQVHKAIAIVPPISQQTSNTAQMPDTSPEKADSPPLKIDSVYSVSGESDAQKTADDKLSESPSPTAQQEDKSLEIETTSNIADSDICSTSPVECQNNVQQGDCDSSDTSLDLSSVPVVKYTLKKLMDLVKSLEMTELSTEHPEKSECLISTIFNLYWNGNIACLVETLKSFKKQVEQHSPVDVVRDYESVVFESIETENLKKLAHCDVLNDEMYSLSEEYRSSWLNVDGQPADIEKVLSEPLLDDITVIKTTSQLFSDTTVVTVANLGVNSLKDVPKVSSDEKSVQPDTCSPTALFTPQSGNDREEIATENNDHSYAGLSRITSLSSVSNEKETFLSSVSNEKETFKKQEDNNFNTKPSDNFPLAERSPEKRKACSDEIEVFRRDHYEQTRHNVSVANSLPLSPEDNVADGVKNSEESFSTETLCNSKDTWLIEDISDDENPGNKKALNNSSDIWVVEDISDDENTGNMKVLPISSDIWNLEDISDDEHPANKDTRSNSSDTCVVEDVSDDENSREDSLLMEITVLSSEDAKTFFHQLEDEPVCGIKTTTSKFDCPDLVACFDAPSQPIHEYNEADICSLCGTKMAISNSTNVLNSDGDLFCLRCWEQAPLLELEDQPCSPLTNEADVLSSLAKSDKQGHCSSPCVKLEVKELNVASTKECIVDERLTGQRSDHMIKSPTVQRKDKELKIALPETYVVNEGLTGQKRDTMVKSELGLTRSPPFLDLKVKELTVTSTQKCIVDEGLTGQKSDSMVNSELGENCFSPYLDLKVKATLKESIGNERPTGHKCDGVVKSVPGQTHSPPFIDLKVMELSDTSTKKCIVDEGLSGQNSDSMVNSELGQYRNSPSLALQVNESAEERIDDERLTGRKRKSMVKSKLRQNCSSSSLETQMQNVASPEDCVADEGQKSDSMVKSATQKVPEIQRPAEQEKNDKAEKNRLAKHRCKRPPSKKSGSAKMDSDIPVLFAPDLVIKKNVPQKKSTICLIFTKKRPSGGSQDCSQVKKLKQHRQERQDCPDRTSPHHRENLQKVIEKAPGHSNDTPHQKSKCILAVNTTKTTEKVRFDLYGSNREKQLKIPGRRFSAPATLTVSDKCREYTDVLSAKQKVHNQWSSTFVHKTKTFSLRSPQKKKTQKTQDCINMTALKSHLTHRASLLSSSQSQSHKSL</sequence>
<feature type="compositionally biased region" description="Polar residues" evidence="1">
    <location>
        <begin position="1423"/>
        <end position="1432"/>
    </location>
</feature>
<gene>
    <name evidence="2" type="ORF">R3I93_019385</name>
</gene>
<evidence type="ECO:0000313" key="2">
    <source>
        <dbReference type="EMBL" id="KAK7129722.1"/>
    </source>
</evidence>
<keyword evidence="3" id="KW-1185">Reference proteome</keyword>
<feature type="compositionally biased region" description="Basic residues" evidence="1">
    <location>
        <begin position="1454"/>
        <end position="1464"/>
    </location>
</feature>
<feature type="compositionally biased region" description="Polar residues" evidence="1">
    <location>
        <begin position="1394"/>
        <end position="1410"/>
    </location>
</feature>